<evidence type="ECO:0000313" key="2">
    <source>
        <dbReference type="Proteomes" id="UP001651158"/>
    </source>
</evidence>
<sequence length="255" mass="28259">MKGAAGQGQTYSDSLLAHVRMHSSTIAVICRPHERFGHLRRLLGRWIDGAAPKPGVTTASSPSNTRGEQTTMDQADWLNASHFGSIQQLPPSRCALWWWPIREARLNLLRFFRLLWTTADAINLFVSCKWISVSVPTDGSEGMRTVVVDCHPPLIMERCVTCRLTPLNINRHCRDQKTRSRHPDLPGDEADCLAVVSGPFLCEACAYLSSFEFASVGANGRQVPSDPMRPVLVLVLVPESRREEDDTGAELAKIG</sequence>
<proteinExistence type="predicted"/>
<name>A0ABR4Q815_9CEST</name>
<dbReference type="EMBL" id="JAKROA010000007">
    <property type="protein sequence ID" value="KAL5105750.1"/>
    <property type="molecule type" value="Genomic_DNA"/>
</dbReference>
<organism evidence="1 2">
    <name type="scientific">Taenia crassiceps</name>
    <dbReference type="NCBI Taxonomy" id="6207"/>
    <lineage>
        <taxon>Eukaryota</taxon>
        <taxon>Metazoa</taxon>
        <taxon>Spiralia</taxon>
        <taxon>Lophotrochozoa</taxon>
        <taxon>Platyhelminthes</taxon>
        <taxon>Cestoda</taxon>
        <taxon>Eucestoda</taxon>
        <taxon>Cyclophyllidea</taxon>
        <taxon>Taeniidae</taxon>
        <taxon>Taenia</taxon>
    </lineage>
</organism>
<keyword evidence="2" id="KW-1185">Reference proteome</keyword>
<comment type="caution">
    <text evidence="1">The sequence shown here is derived from an EMBL/GenBank/DDBJ whole genome shotgun (WGS) entry which is preliminary data.</text>
</comment>
<accession>A0ABR4Q815</accession>
<evidence type="ECO:0000313" key="1">
    <source>
        <dbReference type="EMBL" id="KAL5105750.1"/>
    </source>
</evidence>
<dbReference type="Proteomes" id="UP001651158">
    <property type="component" value="Unassembled WGS sequence"/>
</dbReference>
<gene>
    <name evidence="1" type="ORF">TcWFU_003891</name>
</gene>
<reference evidence="1 2" key="1">
    <citation type="journal article" date="2022" name="Front. Cell. Infect. Microbiol.">
        <title>The Genomes of Two Strains of Taenia crassiceps the Animal Model for the Study of Human Cysticercosis.</title>
        <authorList>
            <person name="Bobes R.J."/>
            <person name="Estrada K."/>
            <person name="Rios-Valencia D.G."/>
            <person name="Calderon-Gallegos A."/>
            <person name="de la Torre P."/>
            <person name="Carrero J.C."/>
            <person name="Sanchez-Flores A."/>
            <person name="Laclette J.P."/>
        </authorList>
    </citation>
    <scope>NUCLEOTIDE SEQUENCE [LARGE SCALE GENOMIC DNA]</scope>
    <source>
        <strain evidence="1">WFUcys</strain>
    </source>
</reference>
<protein>
    <submittedName>
        <fullName evidence="1">Uncharacterized protein</fullName>
    </submittedName>
</protein>